<proteinExistence type="predicted"/>
<keyword evidence="2" id="KW-1185">Reference proteome</keyword>
<name>A0ACC7E032_9EURY</name>
<dbReference type="EMBL" id="JBHSZY010000009">
    <property type="protein sequence ID" value="MFC7072979.1"/>
    <property type="molecule type" value="Genomic_DNA"/>
</dbReference>
<dbReference type="Proteomes" id="UP001596352">
    <property type="component" value="Unassembled WGS sequence"/>
</dbReference>
<evidence type="ECO:0000313" key="2">
    <source>
        <dbReference type="Proteomes" id="UP001596352"/>
    </source>
</evidence>
<evidence type="ECO:0000313" key="1">
    <source>
        <dbReference type="EMBL" id="MFC7072979.1"/>
    </source>
</evidence>
<protein>
    <submittedName>
        <fullName evidence="1">YdiU family protein</fullName>
    </submittedName>
</protein>
<organism evidence="1 2">
    <name type="scientific">Halovenus rubra</name>
    <dbReference type="NCBI Taxonomy" id="869890"/>
    <lineage>
        <taxon>Archaea</taxon>
        <taxon>Methanobacteriati</taxon>
        <taxon>Methanobacteriota</taxon>
        <taxon>Stenosarchaea group</taxon>
        <taxon>Halobacteria</taxon>
        <taxon>Halobacteriales</taxon>
        <taxon>Haloarculaceae</taxon>
        <taxon>Halovenus</taxon>
    </lineage>
</organism>
<reference evidence="1 2" key="1">
    <citation type="journal article" date="2019" name="Int. J. Syst. Evol. Microbiol.">
        <title>The Global Catalogue of Microorganisms (GCM) 10K type strain sequencing project: providing services to taxonomists for standard genome sequencing and annotation.</title>
        <authorList>
            <consortium name="The Broad Institute Genomics Platform"/>
            <consortium name="The Broad Institute Genome Sequencing Center for Infectious Disease"/>
            <person name="Wu L."/>
            <person name="Ma J."/>
        </authorList>
    </citation>
    <scope>NUCLEOTIDE SEQUENCE [LARGE SCALE GENOMIC DNA]</scope>
    <source>
        <strain evidence="1 2">R28</strain>
    </source>
</reference>
<comment type="caution">
    <text evidence="1">The sequence shown here is derived from an EMBL/GenBank/DDBJ whole genome shotgun (WGS) entry which is preliminary data.</text>
</comment>
<sequence>MKLMPFSFDTTYKDIDSDLYSRVTPKSIANPEILVRNDRLCADLGLDAAKLDADVLAGQNRLEEPIAQAYAGHQYGSFTVLGDGRAIILGEHVHDDNRYDIQLKGSGRTPYSGRGDGNATVSSMLREYLYSYAMQNLHIKTSRSLAVVETDEAVERRRTEPGAILVRVMNSHIRYGTFQYVAGKASDELQRFTDYVIDRHYPQLDETDRTYLEFFDAVIQSSIEMVVDWLRVGFIHGVMNTDNMSVDGETFDYGPCAFMNYYDEEAVFSSIDKHGRYAFGNQRPILRWNLERFAKALQPLCTQSALTYDELENKLGEFEERFDAQYYTMMRKKLGIDSDGSRELVDEFLAWLRRSNADYTNTFLELETPGTFDDSVFATAEFEQLRHKLAAVGLDEELMQEANPRYIPRNYLVEEALDEYLETGNLSKFEELLTVVENPYTSKDMDSQFQQPPPREFDAEYTTYCNT</sequence>
<gene>
    <name evidence="1" type="ORF">ACFQKC_07845</name>
</gene>
<accession>A0ACC7E032</accession>